<organism evidence="2 3">
    <name type="scientific">Haemaphysalis longicornis</name>
    <name type="common">Bush tick</name>
    <dbReference type="NCBI Taxonomy" id="44386"/>
    <lineage>
        <taxon>Eukaryota</taxon>
        <taxon>Metazoa</taxon>
        <taxon>Ecdysozoa</taxon>
        <taxon>Arthropoda</taxon>
        <taxon>Chelicerata</taxon>
        <taxon>Arachnida</taxon>
        <taxon>Acari</taxon>
        <taxon>Parasitiformes</taxon>
        <taxon>Ixodida</taxon>
        <taxon>Ixodoidea</taxon>
        <taxon>Ixodidae</taxon>
        <taxon>Haemaphysalinae</taxon>
        <taxon>Haemaphysalis</taxon>
    </lineage>
</organism>
<name>A0A9J6FMD6_HAELO</name>
<accession>A0A9J6FMD6</accession>
<protein>
    <submittedName>
        <fullName evidence="2">Uncharacterized protein</fullName>
    </submittedName>
</protein>
<keyword evidence="3" id="KW-1185">Reference proteome</keyword>
<dbReference type="OrthoDB" id="3039988at2759"/>
<dbReference type="AlphaFoldDB" id="A0A9J6FMD6"/>
<comment type="caution">
    <text evidence="2">The sequence shown here is derived from an EMBL/GenBank/DDBJ whole genome shotgun (WGS) entry which is preliminary data.</text>
</comment>
<evidence type="ECO:0000313" key="3">
    <source>
        <dbReference type="Proteomes" id="UP000821853"/>
    </source>
</evidence>
<dbReference type="VEuPathDB" id="VectorBase:HLOH_050288"/>
<reference evidence="2 3" key="1">
    <citation type="journal article" date="2020" name="Cell">
        <title>Large-Scale Comparative Analyses of Tick Genomes Elucidate Their Genetic Diversity and Vector Capacities.</title>
        <authorList>
            <consortium name="Tick Genome and Microbiome Consortium (TIGMIC)"/>
            <person name="Jia N."/>
            <person name="Wang J."/>
            <person name="Shi W."/>
            <person name="Du L."/>
            <person name="Sun Y."/>
            <person name="Zhan W."/>
            <person name="Jiang J.F."/>
            <person name="Wang Q."/>
            <person name="Zhang B."/>
            <person name="Ji P."/>
            <person name="Bell-Sakyi L."/>
            <person name="Cui X.M."/>
            <person name="Yuan T.T."/>
            <person name="Jiang B.G."/>
            <person name="Yang W.F."/>
            <person name="Lam T.T."/>
            <person name="Chang Q.C."/>
            <person name="Ding S.J."/>
            <person name="Wang X.J."/>
            <person name="Zhu J.G."/>
            <person name="Ruan X.D."/>
            <person name="Zhao L."/>
            <person name="Wei J.T."/>
            <person name="Ye R.Z."/>
            <person name="Que T.C."/>
            <person name="Du C.H."/>
            <person name="Zhou Y.H."/>
            <person name="Cheng J.X."/>
            <person name="Dai P.F."/>
            <person name="Guo W.B."/>
            <person name="Han X.H."/>
            <person name="Huang E.J."/>
            <person name="Li L.F."/>
            <person name="Wei W."/>
            <person name="Gao Y.C."/>
            <person name="Liu J.Z."/>
            <person name="Shao H.Z."/>
            <person name="Wang X."/>
            <person name="Wang C.C."/>
            <person name="Yang T.C."/>
            <person name="Huo Q.B."/>
            <person name="Li W."/>
            <person name="Chen H.Y."/>
            <person name="Chen S.E."/>
            <person name="Zhou L.G."/>
            <person name="Ni X.B."/>
            <person name="Tian J.H."/>
            <person name="Sheng Y."/>
            <person name="Liu T."/>
            <person name="Pan Y.S."/>
            <person name="Xia L.Y."/>
            <person name="Li J."/>
            <person name="Zhao F."/>
            <person name="Cao W.C."/>
        </authorList>
    </citation>
    <scope>NUCLEOTIDE SEQUENCE [LARGE SCALE GENOMIC DNA]</scope>
    <source>
        <strain evidence="2">HaeL-2018</strain>
    </source>
</reference>
<dbReference type="EMBL" id="JABSTR010000001">
    <property type="protein sequence ID" value="KAH9363164.1"/>
    <property type="molecule type" value="Genomic_DNA"/>
</dbReference>
<feature type="region of interest" description="Disordered" evidence="1">
    <location>
        <begin position="142"/>
        <end position="236"/>
    </location>
</feature>
<evidence type="ECO:0000256" key="1">
    <source>
        <dbReference type="SAM" id="MobiDB-lite"/>
    </source>
</evidence>
<proteinExistence type="predicted"/>
<dbReference type="Proteomes" id="UP000821853">
    <property type="component" value="Chromosome 1"/>
</dbReference>
<feature type="region of interest" description="Disordered" evidence="1">
    <location>
        <begin position="69"/>
        <end position="123"/>
    </location>
</feature>
<gene>
    <name evidence="2" type="ORF">HPB48_011868</name>
</gene>
<evidence type="ECO:0000313" key="2">
    <source>
        <dbReference type="EMBL" id="KAH9363164.1"/>
    </source>
</evidence>
<sequence>MKRAPCVRSHPAAVKVAWLPRDNRNPPAPPSEGEGPLWGAGGVRRVYVELRKVITFECFKPDDMHPVCHNEQQDGAAASPAPLEHSSTASLPICDGSPPALPEAMEEGAPCPPPPSGYKDSAQHLPAQASGIAIGEQPFLANSHNSSREETPSGCRDSSASQDSAKPCIPNVGATISLRGEDLQAPWSARAPEPGDEDDSSWEHSTRAKRSNRSAQRPPTRREIGMPSYPPASPDLNRRTIILRPRGQYAMRDLPPRQLHSAISNIIGMGQFKYPVLHKANSIAVDVWSHVHATQLLRATQLGDRRFLIQPYETLAQNQVRGVIYSIDPEDTQSDFRQNLICKTHRIVCARRMGAKGNAALITFEGNEIPREVLYYCGVKRVLPYLPKAVNCSRCHKICHKYDVCPNLERCSACGREKTNDHKCVDARVKCRNCGGSHLGTDPSCPSRLKETQTIRA</sequence>